<dbReference type="Gene3D" id="3.30.230.10">
    <property type="match status" value="1"/>
</dbReference>
<comment type="similarity">
    <text evidence="1">Belongs to the DNA mismatch repair MutL/HexB family.</text>
</comment>
<dbReference type="SMART" id="SM01340">
    <property type="entry name" value="DNA_mis_repair"/>
    <property type="match status" value="1"/>
</dbReference>
<feature type="compositionally biased region" description="Polar residues" evidence="4">
    <location>
        <begin position="596"/>
        <end position="613"/>
    </location>
</feature>
<dbReference type="CDD" id="cd03484">
    <property type="entry name" value="MutL_Trans_hPMS_2_like"/>
    <property type="match status" value="1"/>
</dbReference>
<feature type="region of interest" description="Disordered" evidence="4">
    <location>
        <begin position="594"/>
        <end position="627"/>
    </location>
</feature>
<feature type="domain" description="DNA mismatch repair protein S5" evidence="6">
    <location>
        <begin position="245"/>
        <end position="360"/>
    </location>
</feature>
<feature type="domain" description="MutL C-terminal dimerisation" evidence="5">
    <location>
        <begin position="698"/>
        <end position="842"/>
    </location>
</feature>
<proteinExistence type="inferred from homology"/>
<dbReference type="WBParaSite" id="ALUE_0000295601-mRNA-1">
    <property type="protein sequence ID" value="ALUE_0000295601-mRNA-1"/>
    <property type="gene ID" value="ALUE_0000295601"/>
</dbReference>
<dbReference type="GO" id="GO:0030983">
    <property type="term" value="F:mismatched DNA binding"/>
    <property type="evidence" value="ECO:0007669"/>
    <property type="project" value="InterPro"/>
</dbReference>
<dbReference type="InterPro" id="IPR042121">
    <property type="entry name" value="MutL_C_regsub"/>
</dbReference>
<dbReference type="InterPro" id="IPR002099">
    <property type="entry name" value="MutL/Mlh/PMS"/>
</dbReference>
<dbReference type="InterPro" id="IPR042120">
    <property type="entry name" value="MutL_C_dimsub"/>
</dbReference>
<evidence type="ECO:0000313" key="8">
    <source>
        <dbReference type="WBParaSite" id="ALUE_0000295601-mRNA-1"/>
    </source>
</evidence>
<dbReference type="InterPro" id="IPR013507">
    <property type="entry name" value="DNA_mismatch_S5_2-like"/>
</dbReference>
<evidence type="ECO:0000313" key="7">
    <source>
        <dbReference type="Proteomes" id="UP000036681"/>
    </source>
</evidence>
<feature type="region of interest" description="Disordered" evidence="4">
    <location>
        <begin position="451"/>
        <end position="473"/>
    </location>
</feature>
<dbReference type="Pfam" id="PF13589">
    <property type="entry name" value="HATPase_c_3"/>
    <property type="match status" value="1"/>
</dbReference>
<dbReference type="InterPro" id="IPR020568">
    <property type="entry name" value="Ribosomal_Su5_D2-typ_SF"/>
</dbReference>
<keyword evidence="3" id="KW-0234">DNA repair</keyword>
<organism evidence="7 8">
    <name type="scientific">Ascaris lumbricoides</name>
    <name type="common">Giant roundworm</name>
    <dbReference type="NCBI Taxonomy" id="6252"/>
    <lineage>
        <taxon>Eukaryota</taxon>
        <taxon>Metazoa</taxon>
        <taxon>Ecdysozoa</taxon>
        <taxon>Nematoda</taxon>
        <taxon>Chromadorea</taxon>
        <taxon>Rhabditida</taxon>
        <taxon>Spirurina</taxon>
        <taxon>Ascaridomorpha</taxon>
        <taxon>Ascaridoidea</taxon>
        <taxon>Ascarididae</taxon>
        <taxon>Ascaris</taxon>
    </lineage>
</organism>
<evidence type="ECO:0000256" key="2">
    <source>
        <dbReference type="ARBA" id="ARBA00022763"/>
    </source>
</evidence>
<keyword evidence="7" id="KW-1185">Reference proteome</keyword>
<dbReference type="NCBIfam" id="TIGR00585">
    <property type="entry name" value="mutl"/>
    <property type="match status" value="1"/>
</dbReference>
<dbReference type="InterPro" id="IPR038973">
    <property type="entry name" value="MutL/Mlh/Pms-like"/>
</dbReference>
<dbReference type="PROSITE" id="PS00058">
    <property type="entry name" value="DNA_MISMATCH_REPAIR_1"/>
    <property type="match status" value="1"/>
</dbReference>
<dbReference type="Gene3D" id="3.30.1370.100">
    <property type="entry name" value="MutL, C-terminal domain, regulatory subdomain"/>
    <property type="match status" value="1"/>
</dbReference>
<dbReference type="PANTHER" id="PTHR10073">
    <property type="entry name" value="DNA MISMATCH REPAIR PROTEIN MLH, PMS, MUTL"/>
    <property type="match status" value="1"/>
</dbReference>
<keyword evidence="2" id="KW-0227">DNA damage</keyword>
<dbReference type="AlphaFoldDB" id="A0A9J2NZK9"/>
<dbReference type="InterPro" id="IPR037198">
    <property type="entry name" value="MutL_C_sf"/>
</dbReference>
<evidence type="ECO:0000259" key="5">
    <source>
        <dbReference type="SMART" id="SM00853"/>
    </source>
</evidence>
<dbReference type="SUPFAM" id="SSF55874">
    <property type="entry name" value="ATPase domain of HSP90 chaperone/DNA topoisomerase II/histidine kinase"/>
    <property type="match status" value="1"/>
</dbReference>
<dbReference type="InterPro" id="IPR014721">
    <property type="entry name" value="Ribsml_uS5_D2-typ_fold_subgr"/>
</dbReference>
<dbReference type="SUPFAM" id="SSF54211">
    <property type="entry name" value="Ribosomal protein S5 domain 2-like"/>
    <property type="match status" value="1"/>
</dbReference>
<dbReference type="GO" id="GO:0016887">
    <property type="term" value="F:ATP hydrolysis activity"/>
    <property type="evidence" value="ECO:0007669"/>
    <property type="project" value="InterPro"/>
</dbReference>
<dbReference type="GO" id="GO:0140664">
    <property type="term" value="F:ATP-dependent DNA damage sensor activity"/>
    <property type="evidence" value="ECO:0007669"/>
    <property type="project" value="InterPro"/>
</dbReference>
<dbReference type="Pfam" id="PF01119">
    <property type="entry name" value="DNA_mis_repair"/>
    <property type="match status" value="1"/>
</dbReference>
<dbReference type="Pfam" id="PF08676">
    <property type="entry name" value="MutL_C"/>
    <property type="match status" value="1"/>
</dbReference>
<reference evidence="8" key="1">
    <citation type="submission" date="2023-03" db="UniProtKB">
        <authorList>
            <consortium name="WormBaseParasite"/>
        </authorList>
    </citation>
    <scope>IDENTIFICATION</scope>
</reference>
<feature type="compositionally biased region" description="Polar residues" evidence="4">
    <location>
        <begin position="501"/>
        <end position="526"/>
    </location>
</feature>
<dbReference type="PANTHER" id="PTHR10073:SF52">
    <property type="entry name" value="MISMATCH REPAIR ENDONUCLEASE PMS2"/>
    <property type="match status" value="1"/>
</dbReference>
<dbReference type="GO" id="GO:0006298">
    <property type="term" value="P:mismatch repair"/>
    <property type="evidence" value="ECO:0007669"/>
    <property type="project" value="InterPro"/>
</dbReference>
<dbReference type="InterPro" id="IPR014790">
    <property type="entry name" value="MutL_C"/>
</dbReference>
<evidence type="ECO:0000259" key="6">
    <source>
        <dbReference type="SMART" id="SM01340"/>
    </source>
</evidence>
<dbReference type="GO" id="GO:0005524">
    <property type="term" value="F:ATP binding"/>
    <property type="evidence" value="ECO:0007669"/>
    <property type="project" value="InterPro"/>
</dbReference>
<dbReference type="SMART" id="SM00853">
    <property type="entry name" value="MutL_C"/>
    <property type="match status" value="1"/>
</dbReference>
<protein>
    <submittedName>
        <fullName evidence="8">DNA mismatch repair protein S5 domain-containing protein</fullName>
    </submittedName>
</protein>
<dbReference type="Gene3D" id="3.30.565.10">
    <property type="entry name" value="Histidine kinase-like ATPase, C-terminal domain"/>
    <property type="match status" value="1"/>
</dbReference>
<evidence type="ECO:0000256" key="4">
    <source>
        <dbReference type="SAM" id="MobiDB-lite"/>
    </source>
</evidence>
<sequence>MTERKAAIAPIPADVCRRICTGQVVTTLGDACKEVIDNALDAGATTIEVRLRSFGSESMEVIDNGCGIHSSDFEALCKAHATSKLTDLSDFNHLSTIGFRGEALNALCAISSVTVITRHVDEAMATRLIYDHNGCIQSRESCARPPGTTVIVSKLFETLPVRRKELQRTAKKQFCKLLTVVHTLALSRTDVRFCVSSILDGRQHQILSTPGGSASIKEVLVSLFGARSDKNAVLDIVQRAPDNEVCSIYGVSAENSASTFAEIKLSGYVSSCVHGHGRSTAERQFIYFNKRPVQYPKLCRIANEVYQQYNQGQYCMLVLLVDVPPESIDVNVAPDKRSVFYEKERELFAVVRASLLATFEPCLGQTQSVEAPIMRFHQDNAERSIASTSSAVVEASQSYAEDSVVNYAPIAEDESFPYEPTQPFKVIIEDGLRIGPPTVVTFAANTPAHKVSDDISSHRKRPAMGGSKGRDLGEEDVLRKRTAAKRLEQFSFTVVPHTPSGDRTNLNREQNGSGFVDTSSAANSGASMPRHGGESDGSTKDQRRIACAEGTAVLASNRPPLSQLVESATRSEMFAVPAVVDADAETMFIEEGRNRATPTVAATSNRNQESPDSASCAHDSEASRSSTVIRTQQTVAFKPANLVRRIHEIRSRRSAALLSERAMENAVVQPTFTIVSQQAAEDDLGANVRKEDFAVMDVVGQFNKGFIITRLRGDLFIVDQHASDEKYNFERLQKEARIQSQLLINPRPLKIGAMEEAVLRDNIEIFNQNGFEFRFDDNGESEGRALLTSVPVLNSCQLGTSDIDEMLSVLADFPGTMYRPTKLRKLFASRACRKSVMIGMALSTPQMEKIVRHLGALHHPWNCPHGRPTFRRLCSLAARPNVCVGSTNNETYAESSPAAN</sequence>
<name>A0A9J2NZK9_ASCLU</name>
<dbReference type="SUPFAM" id="SSF118116">
    <property type="entry name" value="DNA mismatch repair protein MutL"/>
    <property type="match status" value="1"/>
</dbReference>
<dbReference type="FunFam" id="3.30.565.10:FF:000003">
    <property type="entry name" value="DNA mismatch repair endonuclease MutL"/>
    <property type="match status" value="1"/>
</dbReference>
<dbReference type="InterPro" id="IPR036890">
    <property type="entry name" value="HATPase_C_sf"/>
</dbReference>
<dbReference type="Proteomes" id="UP000036681">
    <property type="component" value="Unplaced"/>
</dbReference>
<dbReference type="Gene3D" id="3.30.1540.20">
    <property type="entry name" value="MutL, C-terminal domain, dimerisation subdomain"/>
    <property type="match status" value="1"/>
</dbReference>
<dbReference type="FunFam" id="3.30.1370.100:FF:000001">
    <property type="entry name" value="Mismatch repair endonuclease pms1, putative"/>
    <property type="match status" value="1"/>
</dbReference>
<feature type="compositionally biased region" description="Basic and acidic residues" evidence="4">
    <location>
        <begin position="531"/>
        <end position="543"/>
    </location>
</feature>
<accession>A0A9J2NZK9</accession>
<feature type="region of interest" description="Disordered" evidence="4">
    <location>
        <begin position="494"/>
        <end position="543"/>
    </location>
</feature>
<dbReference type="CDD" id="cd16926">
    <property type="entry name" value="HATPase_MutL-MLH-PMS-like"/>
    <property type="match status" value="1"/>
</dbReference>
<dbReference type="InterPro" id="IPR014762">
    <property type="entry name" value="DNA_mismatch_repair_CS"/>
</dbReference>
<dbReference type="GO" id="GO:0032389">
    <property type="term" value="C:MutLalpha complex"/>
    <property type="evidence" value="ECO:0007669"/>
    <property type="project" value="TreeGrafter"/>
</dbReference>
<evidence type="ECO:0000256" key="1">
    <source>
        <dbReference type="ARBA" id="ARBA00006082"/>
    </source>
</evidence>
<evidence type="ECO:0000256" key="3">
    <source>
        <dbReference type="ARBA" id="ARBA00023204"/>
    </source>
</evidence>